<comment type="caution">
    <text evidence="2">The sequence shown here is derived from an EMBL/GenBank/DDBJ whole genome shotgun (WGS) entry which is preliminary data.</text>
</comment>
<evidence type="ECO:0000313" key="3">
    <source>
        <dbReference type="Proteomes" id="UP000190648"/>
    </source>
</evidence>
<accession>A0A1V4K6R9</accession>
<evidence type="ECO:0000256" key="1">
    <source>
        <dbReference type="SAM" id="Phobius"/>
    </source>
</evidence>
<name>A0A1V4K6R9_PATFA</name>
<organism evidence="2 3">
    <name type="scientific">Patagioenas fasciata monilis</name>
    <dbReference type="NCBI Taxonomy" id="372326"/>
    <lineage>
        <taxon>Eukaryota</taxon>
        <taxon>Metazoa</taxon>
        <taxon>Chordata</taxon>
        <taxon>Craniata</taxon>
        <taxon>Vertebrata</taxon>
        <taxon>Euteleostomi</taxon>
        <taxon>Archelosauria</taxon>
        <taxon>Archosauria</taxon>
        <taxon>Dinosauria</taxon>
        <taxon>Saurischia</taxon>
        <taxon>Theropoda</taxon>
        <taxon>Coelurosauria</taxon>
        <taxon>Aves</taxon>
        <taxon>Neognathae</taxon>
        <taxon>Neoaves</taxon>
        <taxon>Columbimorphae</taxon>
        <taxon>Columbiformes</taxon>
        <taxon>Columbidae</taxon>
        <taxon>Patagioenas</taxon>
    </lineage>
</organism>
<dbReference type="EMBL" id="LSYS01004331">
    <property type="protein sequence ID" value="OPJ80073.1"/>
    <property type="molecule type" value="Genomic_DNA"/>
</dbReference>
<sequence>MMSPLGTVWFTGMAAGTIFHLCPQLSYHMSTSKRYIRWEISHAEPCWNPGSTVHGRQEADHFISPP</sequence>
<dbReference type="AlphaFoldDB" id="A0A1V4K6R9"/>
<feature type="transmembrane region" description="Helical" evidence="1">
    <location>
        <begin position="6"/>
        <end position="27"/>
    </location>
</feature>
<keyword evidence="1" id="KW-1133">Transmembrane helix</keyword>
<evidence type="ECO:0000313" key="2">
    <source>
        <dbReference type="EMBL" id="OPJ80073.1"/>
    </source>
</evidence>
<gene>
    <name evidence="2" type="ORF">AV530_002470</name>
</gene>
<keyword evidence="3" id="KW-1185">Reference proteome</keyword>
<proteinExistence type="predicted"/>
<protein>
    <submittedName>
        <fullName evidence="2">Uncharacterized protein</fullName>
    </submittedName>
</protein>
<reference evidence="2 3" key="1">
    <citation type="submission" date="2016-02" db="EMBL/GenBank/DDBJ databases">
        <title>Band-tailed pigeon sequencing and assembly.</title>
        <authorList>
            <person name="Soares A.E."/>
            <person name="Novak B.J."/>
            <person name="Rice E.S."/>
            <person name="O'Connell B."/>
            <person name="Chang D."/>
            <person name="Weber S."/>
            <person name="Shapiro B."/>
        </authorList>
    </citation>
    <scope>NUCLEOTIDE SEQUENCE [LARGE SCALE GENOMIC DNA]</scope>
    <source>
        <strain evidence="2">BTP2013</strain>
        <tissue evidence="2">Blood</tissue>
    </source>
</reference>
<keyword evidence="1" id="KW-0472">Membrane</keyword>
<keyword evidence="1" id="KW-0812">Transmembrane</keyword>
<dbReference type="Proteomes" id="UP000190648">
    <property type="component" value="Unassembled WGS sequence"/>
</dbReference>